<dbReference type="EMBL" id="MFAG01000039">
    <property type="protein sequence ID" value="OGD71174.1"/>
    <property type="molecule type" value="Genomic_DNA"/>
</dbReference>
<feature type="transmembrane region" description="Helical" evidence="2">
    <location>
        <begin position="6"/>
        <end position="23"/>
    </location>
</feature>
<gene>
    <name evidence="4" type="ORF">A2703_02305</name>
</gene>
<dbReference type="GO" id="GO:0005886">
    <property type="term" value="C:plasma membrane"/>
    <property type="evidence" value="ECO:0007669"/>
    <property type="project" value="TreeGrafter"/>
</dbReference>
<evidence type="ECO:0000313" key="5">
    <source>
        <dbReference type="Proteomes" id="UP000177979"/>
    </source>
</evidence>
<accession>A0A1F5EVK2</accession>
<dbReference type="STRING" id="1817722.A2703_02305"/>
<reference evidence="4 5" key="1">
    <citation type="journal article" date="2016" name="Nat. Commun.">
        <title>Thousands of microbial genomes shed light on interconnected biogeochemical processes in an aquifer system.</title>
        <authorList>
            <person name="Anantharaman K."/>
            <person name="Brown C.T."/>
            <person name="Hug L.A."/>
            <person name="Sharon I."/>
            <person name="Castelle C.J."/>
            <person name="Probst A.J."/>
            <person name="Thomas B.C."/>
            <person name="Singh A."/>
            <person name="Wilkins M.J."/>
            <person name="Karaoz U."/>
            <person name="Brodie E.L."/>
            <person name="Williams K.H."/>
            <person name="Hubbard S.S."/>
            <person name="Banfield J.F."/>
        </authorList>
    </citation>
    <scope>NUCLEOTIDE SEQUENCE [LARGE SCALE GENOMIC DNA]</scope>
</reference>
<name>A0A1F5EVK2_9BACT</name>
<keyword evidence="2" id="KW-0812">Transmembrane</keyword>
<keyword evidence="2" id="KW-1133">Transmembrane helix</keyword>
<evidence type="ECO:0000256" key="1">
    <source>
        <dbReference type="ARBA" id="ARBA00005801"/>
    </source>
</evidence>
<dbReference type="InterPro" id="IPR050882">
    <property type="entry name" value="Prepilin_peptidase/N-MTase"/>
</dbReference>
<evidence type="ECO:0000313" key="4">
    <source>
        <dbReference type="EMBL" id="OGD71174.1"/>
    </source>
</evidence>
<protein>
    <recommendedName>
        <fullName evidence="3">Prepilin type IV endopeptidase peptidase domain-containing protein</fullName>
    </recommendedName>
</protein>
<evidence type="ECO:0000256" key="2">
    <source>
        <dbReference type="SAM" id="Phobius"/>
    </source>
</evidence>
<feature type="transmembrane region" description="Helical" evidence="2">
    <location>
        <begin position="82"/>
        <end position="102"/>
    </location>
</feature>
<comment type="similarity">
    <text evidence="1">Belongs to the peptidase A24 family.</text>
</comment>
<dbReference type="GO" id="GO:0006465">
    <property type="term" value="P:signal peptide processing"/>
    <property type="evidence" value="ECO:0007669"/>
    <property type="project" value="TreeGrafter"/>
</dbReference>
<feature type="transmembrane region" description="Helical" evidence="2">
    <location>
        <begin position="161"/>
        <end position="182"/>
    </location>
</feature>
<organism evidence="4 5">
    <name type="scientific">Candidatus Collierbacteria bacterium RIFCSPHIGHO2_01_FULL_50_25</name>
    <dbReference type="NCBI Taxonomy" id="1817722"/>
    <lineage>
        <taxon>Bacteria</taxon>
        <taxon>Candidatus Collieribacteriota</taxon>
    </lineage>
</organism>
<comment type="caution">
    <text evidence="4">The sequence shown here is derived from an EMBL/GenBank/DDBJ whole genome shotgun (WGS) entry which is preliminary data.</text>
</comment>
<keyword evidence="2" id="KW-0472">Membrane</keyword>
<dbReference type="AlphaFoldDB" id="A0A1F5EVK2"/>
<dbReference type="Pfam" id="PF01478">
    <property type="entry name" value="Peptidase_A24"/>
    <property type="match status" value="1"/>
</dbReference>
<feature type="transmembrane region" description="Helical" evidence="2">
    <location>
        <begin position="30"/>
        <end position="52"/>
    </location>
</feature>
<dbReference type="PANTHER" id="PTHR30487:SF0">
    <property type="entry name" value="PREPILIN LEADER PEPTIDASE_N-METHYLTRANSFERASE-RELATED"/>
    <property type="match status" value="1"/>
</dbReference>
<sequence>MTGILFVWWYLMGKSFFLLWGQPWNYVQPVFWLIIGMLLLVIFIADLRFGLIPDQVNISLFVLALGYRLGLVSTNQMQSPDLVTAVISGLVLTAFFYGLWYFTKGRGFGFGDVKLAPSLGLLLGWPRTLTGMFIAFLTGAILAVFLLLLGKKKFGQTIPFGPFLVWGTVAALLWGQQLWSWYWGLI</sequence>
<dbReference type="Proteomes" id="UP000177979">
    <property type="component" value="Unassembled WGS sequence"/>
</dbReference>
<proteinExistence type="inferred from homology"/>
<feature type="domain" description="Prepilin type IV endopeptidase peptidase" evidence="3">
    <location>
        <begin position="34"/>
        <end position="144"/>
    </location>
</feature>
<evidence type="ECO:0000259" key="3">
    <source>
        <dbReference type="Pfam" id="PF01478"/>
    </source>
</evidence>
<dbReference type="Gene3D" id="1.20.120.1220">
    <property type="match status" value="1"/>
</dbReference>
<feature type="transmembrane region" description="Helical" evidence="2">
    <location>
        <begin position="129"/>
        <end position="149"/>
    </location>
</feature>
<dbReference type="InterPro" id="IPR000045">
    <property type="entry name" value="Prepilin_IV_endopep_pep"/>
</dbReference>
<dbReference type="PANTHER" id="PTHR30487">
    <property type="entry name" value="TYPE 4 PREPILIN-LIKE PROTEINS LEADER PEPTIDE-PROCESSING ENZYME"/>
    <property type="match status" value="1"/>
</dbReference>
<dbReference type="GO" id="GO:0004190">
    <property type="term" value="F:aspartic-type endopeptidase activity"/>
    <property type="evidence" value="ECO:0007669"/>
    <property type="project" value="InterPro"/>
</dbReference>